<dbReference type="Proteomes" id="UP001403385">
    <property type="component" value="Unassembled WGS sequence"/>
</dbReference>
<dbReference type="EMBL" id="JBDKWZ010000001">
    <property type="protein sequence ID" value="MEN7546814.1"/>
    <property type="molecule type" value="Genomic_DNA"/>
</dbReference>
<reference evidence="6 7" key="1">
    <citation type="submission" date="2024-04" db="EMBL/GenBank/DDBJ databases">
        <title>Novel genus in family Flammeovirgaceae.</title>
        <authorList>
            <person name="Nguyen T.H."/>
            <person name="Vuong T.Q."/>
            <person name="Le H."/>
            <person name="Kim S.-G."/>
        </authorList>
    </citation>
    <scope>NUCLEOTIDE SEQUENCE [LARGE SCALE GENOMIC DNA]</scope>
    <source>
        <strain evidence="6 7">JCM 23209</strain>
    </source>
</reference>
<evidence type="ECO:0000256" key="4">
    <source>
        <dbReference type="SAM" id="Phobius"/>
    </source>
</evidence>
<keyword evidence="1" id="KW-0805">Transcription regulation</keyword>
<evidence type="ECO:0000256" key="3">
    <source>
        <dbReference type="ARBA" id="ARBA00023163"/>
    </source>
</evidence>
<dbReference type="PROSITE" id="PS50932">
    <property type="entry name" value="HTH_LACI_2"/>
    <property type="match status" value="1"/>
</dbReference>
<dbReference type="SMART" id="SM00354">
    <property type="entry name" value="HTH_LACI"/>
    <property type="match status" value="1"/>
</dbReference>
<dbReference type="InterPro" id="IPR001761">
    <property type="entry name" value="Peripla_BP/Lac1_sug-bd_dom"/>
</dbReference>
<protein>
    <submittedName>
        <fullName evidence="6">LacI family DNA-binding transcriptional regulator</fullName>
    </submittedName>
</protein>
<dbReference type="InterPro" id="IPR028082">
    <property type="entry name" value="Peripla_BP_I"/>
</dbReference>
<dbReference type="GO" id="GO:0000976">
    <property type="term" value="F:transcription cis-regulatory region binding"/>
    <property type="evidence" value="ECO:0007669"/>
    <property type="project" value="TreeGrafter"/>
</dbReference>
<accession>A0AAW9S345</accession>
<dbReference type="InterPro" id="IPR000843">
    <property type="entry name" value="HTH_LacI"/>
</dbReference>
<dbReference type="InterPro" id="IPR010982">
    <property type="entry name" value="Lambda_DNA-bd_dom_sf"/>
</dbReference>
<keyword evidence="4" id="KW-1133">Transmembrane helix</keyword>
<dbReference type="Gene3D" id="3.40.50.2300">
    <property type="match status" value="2"/>
</dbReference>
<dbReference type="CDD" id="cd01392">
    <property type="entry name" value="HTH_LacI"/>
    <property type="match status" value="1"/>
</dbReference>
<organism evidence="6 7">
    <name type="scientific">Rapidithrix thailandica</name>
    <dbReference type="NCBI Taxonomy" id="413964"/>
    <lineage>
        <taxon>Bacteria</taxon>
        <taxon>Pseudomonadati</taxon>
        <taxon>Bacteroidota</taxon>
        <taxon>Cytophagia</taxon>
        <taxon>Cytophagales</taxon>
        <taxon>Flammeovirgaceae</taxon>
        <taxon>Rapidithrix</taxon>
    </lineage>
</organism>
<dbReference type="PANTHER" id="PTHR30146">
    <property type="entry name" value="LACI-RELATED TRANSCRIPTIONAL REPRESSOR"/>
    <property type="match status" value="1"/>
</dbReference>
<name>A0AAW9S345_9BACT</name>
<dbReference type="SUPFAM" id="SSF53822">
    <property type="entry name" value="Periplasmic binding protein-like I"/>
    <property type="match status" value="1"/>
</dbReference>
<dbReference type="PANTHER" id="PTHR30146:SF109">
    <property type="entry name" value="HTH-TYPE TRANSCRIPTIONAL REGULATOR GALS"/>
    <property type="match status" value="1"/>
</dbReference>
<keyword evidence="4" id="KW-0812">Transmembrane</keyword>
<comment type="caution">
    <text evidence="6">The sequence shown here is derived from an EMBL/GenBank/DDBJ whole genome shotgun (WGS) entry which is preliminary data.</text>
</comment>
<sequence>MAFYTLTKQVLINLFYKGKGRICLHFYGILNIFLLFKIQSIVYLQTFFYLWKEEYNRMGKKQTTIHDIAKELKLNASTVSRALNDDSRVKKETKELVKQTAKQLNYQPNTMASGLRKGRSNTLGVVIPRINRHFFSNVIYGIEAVTNKAGYHVIICQTDESYEKEVEGIETLLSARVDGILLSVSKQTKDSEHLKKIVDQGIHLLLFDRVFEELEVSQVVLDDFAGSFEAVEHLVAQGCRKIAHLGGPDYLNIYRNRRKGYLAALEKHGLEVKEEWVLEDALTKVRGREVIRELMQSEDKPDALFCASDFSALGAILQLKEMQVKIPEEVAVVGFANEPYTDIMCPTLTSVEQYSVQMGKYVAELFIEEIQSKQKQVKPQKIIVSPKLMIRESSLKK</sequence>
<dbReference type="RefSeq" id="WP_346819595.1">
    <property type="nucleotide sequence ID" value="NZ_JBDKWZ010000001.1"/>
</dbReference>
<dbReference type="Gene3D" id="1.10.260.40">
    <property type="entry name" value="lambda repressor-like DNA-binding domains"/>
    <property type="match status" value="1"/>
</dbReference>
<gene>
    <name evidence="6" type="ORF">AAG747_02765</name>
</gene>
<proteinExistence type="predicted"/>
<dbReference type="AlphaFoldDB" id="A0AAW9S345"/>
<dbReference type="SUPFAM" id="SSF47413">
    <property type="entry name" value="lambda repressor-like DNA-binding domains"/>
    <property type="match status" value="1"/>
</dbReference>
<evidence type="ECO:0000313" key="6">
    <source>
        <dbReference type="EMBL" id="MEN7546814.1"/>
    </source>
</evidence>
<evidence type="ECO:0000259" key="5">
    <source>
        <dbReference type="PROSITE" id="PS50932"/>
    </source>
</evidence>
<keyword evidence="4" id="KW-0472">Membrane</keyword>
<evidence type="ECO:0000256" key="1">
    <source>
        <dbReference type="ARBA" id="ARBA00023015"/>
    </source>
</evidence>
<keyword evidence="2 6" id="KW-0238">DNA-binding</keyword>
<dbReference type="Pfam" id="PF00356">
    <property type="entry name" value="LacI"/>
    <property type="match status" value="1"/>
</dbReference>
<dbReference type="CDD" id="cd06267">
    <property type="entry name" value="PBP1_LacI_sugar_binding-like"/>
    <property type="match status" value="1"/>
</dbReference>
<dbReference type="Pfam" id="PF00532">
    <property type="entry name" value="Peripla_BP_1"/>
    <property type="match status" value="1"/>
</dbReference>
<evidence type="ECO:0000256" key="2">
    <source>
        <dbReference type="ARBA" id="ARBA00023125"/>
    </source>
</evidence>
<evidence type="ECO:0000313" key="7">
    <source>
        <dbReference type="Proteomes" id="UP001403385"/>
    </source>
</evidence>
<feature type="domain" description="HTH lacI-type" evidence="5">
    <location>
        <begin position="63"/>
        <end position="117"/>
    </location>
</feature>
<dbReference type="GO" id="GO:0003700">
    <property type="term" value="F:DNA-binding transcription factor activity"/>
    <property type="evidence" value="ECO:0007669"/>
    <property type="project" value="TreeGrafter"/>
</dbReference>
<keyword evidence="3" id="KW-0804">Transcription</keyword>
<keyword evidence="7" id="KW-1185">Reference proteome</keyword>
<feature type="transmembrane region" description="Helical" evidence="4">
    <location>
        <begin position="24"/>
        <end position="51"/>
    </location>
</feature>